<evidence type="ECO:0000256" key="6">
    <source>
        <dbReference type="ARBA" id="ARBA00022989"/>
    </source>
</evidence>
<dbReference type="PANTHER" id="PTHR34975">
    <property type="entry name" value="SPORE GERMINATION PROTEIN A2"/>
    <property type="match status" value="1"/>
</dbReference>
<evidence type="ECO:0000256" key="8">
    <source>
        <dbReference type="SAM" id="Phobius"/>
    </source>
</evidence>
<keyword evidence="10" id="KW-1185">Reference proteome</keyword>
<proteinExistence type="inferred from homology"/>
<dbReference type="EMBL" id="LTDM01000004">
    <property type="protein sequence ID" value="OLS03607.1"/>
    <property type="molecule type" value="Genomic_DNA"/>
</dbReference>
<comment type="subcellular location">
    <subcellularLocation>
        <location evidence="1">Membrane</location>
        <topology evidence="1">Multi-pass membrane protein</topology>
    </subcellularLocation>
</comment>
<reference evidence="9 10" key="1">
    <citation type="submission" date="2016-02" db="EMBL/GenBank/DDBJ databases">
        <title>Genome sequence of Tissierella creatinophila DSM 6911.</title>
        <authorList>
            <person name="Poehlein A."/>
            <person name="Daniel R."/>
        </authorList>
    </citation>
    <scope>NUCLEOTIDE SEQUENCE [LARGE SCALE GENOMIC DNA]</scope>
    <source>
        <strain evidence="9 10">DSM 6911</strain>
    </source>
</reference>
<feature type="transmembrane region" description="Helical" evidence="8">
    <location>
        <begin position="272"/>
        <end position="294"/>
    </location>
</feature>
<evidence type="ECO:0000256" key="1">
    <source>
        <dbReference type="ARBA" id="ARBA00004141"/>
    </source>
</evidence>
<feature type="transmembrane region" description="Helical" evidence="8">
    <location>
        <begin position="107"/>
        <end position="134"/>
    </location>
</feature>
<keyword evidence="7 8" id="KW-0472">Membrane</keyword>
<sequence>MIVEKITTRQMMLYIMATRVSISISVLPAINLPPYNHDIWIMVMLSITHTFIVMIPLLYLANKFTEYSVIGYMKKIFGKSIGKILGILYVLYFIMLSINGITIQSELVATSFLVDTSNIVIIGVMVITCIYLVTRGIKNILTASEILIPIALFIITLLVLLGLVKVDYSILLPILKYSSFKDMNLGAIQLTFFYTDIFLLTMIVPELENKEDINKIFFITTVLSLLFSAIIIVVVFGSLGVEQSRHSNFAFLLYTRSLKDIKILERIDPVFVIAWLITNFMRLTGFLYLATRVLREIFNKDEKDKIIVFIVGGISAVVSMLILNERSVIGIRKQFDLFYGILFVIFVIAIPVLTCIVYFFRRKSLNK</sequence>
<keyword evidence="6 8" id="KW-1133">Transmembrane helix</keyword>
<feature type="transmembrane region" description="Helical" evidence="8">
    <location>
        <begin position="39"/>
        <end position="60"/>
    </location>
</feature>
<evidence type="ECO:0000313" key="9">
    <source>
        <dbReference type="EMBL" id="OLS03607.1"/>
    </source>
</evidence>
<dbReference type="GO" id="GO:0009847">
    <property type="term" value="P:spore germination"/>
    <property type="evidence" value="ECO:0007669"/>
    <property type="project" value="InterPro"/>
</dbReference>
<dbReference type="PANTHER" id="PTHR34975:SF2">
    <property type="entry name" value="SPORE GERMINATION PROTEIN A2"/>
    <property type="match status" value="1"/>
</dbReference>
<organism evidence="9 10">
    <name type="scientific">Tissierella creatinophila DSM 6911</name>
    <dbReference type="NCBI Taxonomy" id="1123403"/>
    <lineage>
        <taxon>Bacteria</taxon>
        <taxon>Bacillati</taxon>
        <taxon>Bacillota</taxon>
        <taxon>Tissierellia</taxon>
        <taxon>Tissierellales</taxon>
        <taxon>Tissierellaceae</taxon>
        <taxon>Tissierella</taxon>
    </lineage>
</organism>
<feature type="transmembrane region" description="Helical" evidence="8">
    <location>
        <begin position="146"/>
        <end position="164"/>
    </location>
</feature>
<feature type="transmembrane region" description="Helical" evidence="8">
    <location>
        <begin position="12"/>
        <end position="33"/>
    </location>
</feature>
<gene>
    <name evidence="9" type="primary">yndE_1</name>
    <name evidence="9" type="ORF">TICRE_03010</name>
</gene>
<dbReference type="AlphaFoldDB" id="A0A1U7M8I3"/>
<evidence type="ECO:0000256" key="2">
    <source>
        <dbReference type="ARBA" id="ARBA00007998"/>
    </source>
</evidence>
<keyword evidence="5 8" id="KW-0812">Transmembrane</keyword>
<comment type="similarity">
    <text evidence="2">Belongs to the amino acid-polyamine-organocation (APC) superfamily. Spore germination protein (SGP) (TC 2.A.3.9) family.</text>
</comment>
<feature type="transmembrane region" description="Helical" evidence="8">
    <location>
        <begin position="306"/>
        <end position="323"/>
    </location>
</feature>
<dbReference type="Proteomes" id="UP000186112">
    <property type="component" value="Unassembled WGS sequence"/>
</dbReference>
<feature type="transmembrane region" description="Helical" evidence="8">
    <location>
        <begin position="81"/>
        <end position="101"/>
    </location>
</feature>
<keyword evidence="3" id="KW-0813">Transport</keyword>
<dbReference type="InterPro" id="IPR004761">
    <property type="entry name" value="Spore_GerAB"/>
</dbReference>
<feature type="transmembrane region" description="Helical" evidence="8">
    <location>
        <begin position="184"/>
        <end position="204"/>
    </location>
</feature>
<dbReference type="NCBIfam" id="TIGR00912">
    <property type="entry name" value="2A0309"/>
    <property type="match status" value="1"/>
</dbReference>
<dbReference type="Pfam" id="PF03845">
    <property type="entry name" value="Spore_permease"/>
    <property type="match status" value="1"/>
</dbReference>
<name>A0A1U7M8I3_TISCR</name>
<keyword evidence="4" id="KW-0309">Germination</keyword>
<evidence type="ECO:0000313" key="10">
    <source>
        <dbReference type="Proteomes" id="UP000186112"/>
    </source>
</evidence>
<evidence type="ECO:0000256" key="5">
    <source>
        <dbReference type="ARBA" id="ARBA00022692"/>
    </source>
</evidence>
<dbReference type="OrthoDB" id="1675410at2"/>
<dbReference type="RefSeq" id="WP_075724411.1">
    <property type="nucleotide sequence ID" value="NZ_LTDM01000004.1"/>
</dbReference>
<protein>
    <submittedName>
        <fullName evidence="9">Spore germination protein YndE</fullName>
    </submittedName>
</protein>
<dbReference type="GO" id="GO:0016020">
    <property type="term" value="C:membrane"/>
    <property type="evidence" value="ECO:0007669"/>
    <property type="project" value="UniProtKB-SubCell"/>
</dbReference>
<feature type="transmembrane region" description="Helical" evidence="8">
    <location>
        <begin position="216"/>
        <end position="239"/>
    </location>
</feature>
<evidence type="ECO:0000256" key="4">
    <source>
        <dbReference type="ARBA" id="ARBA00022544"/>
    </source>
</evidence>
<evidence type="ECO:0000256" key="3">
    <source>
        <dbReference type="ARBA" id="ARBA00022448"/>
    </source>
</evidence>
<dbReference type="Gene3D" id="1.20.1740.10">
    <property type="entry name" value="Amino acid/polyamine transporter I"/>
    <property type="match status" value="1"/>
</dbReference>
<comment type="caution">
    <text evidence="9">The sequence shown here is derived from an EMBL/GenBank/DDBJ whole genome shotgun (WGS) entry which is preliminary data.</text>
</comment>
<evidence type="ECO:0000256" key="7">
    <source>
        <dbReference type="ARBA" id="ARBA00023136"/>
    </source>
</evidence>
<feature type="transmembrane region" description="Helical" evidence="8">
    <location>
        <begin position="338"/>
        <end position="360"/>
    </location>
</feature>
<accession>A0A1U7M8I3</accession>